<proteinExistence type="predicted"/>
<name>A0ACC5RB14_9HYPH</name>
<comment type="caution">
    <text evidence="1">The sequence shown here is derived from an EMBL/GenBank/DDBJ whole genome shotgun (WGS) entry which is preliminary data.</text>
</comment>
<evidence type="ECO:0000313" key="1">
    <source>
        <dbReference type="EMBL" id="MBK1869676.1"/>
    </source>
</evidence>
<accession>A0ACC5RB14</accession>
<gene>
    <name evidence="1" type="ORF">JHL16_25165</name>
</gene>
<organism evidence="1 2">
    <name type="scientific">Taklimakanibacter albus</name>
    <dbReference type="NCBI Taxonomy" id="2800327"/>
    <lineage>
        <taxon>Bacteria</taxon>
        <taxon>Pseudomonadati</taxon>
        <taxon>Pseudomonadota</taxon>
        <taxon>Alphaproteobacteria</taxon>
        <taxon>Hyphomicrobiales</taxon>
        <taxon>Aestuariivirgaceae</taxon>
        <taxon>Taklimakanibacter</taxon>
    </lineage>
</organism>
<sequence length="549" mass="61132">MMHPLKWPLFALPALALLTLPASAGQNVEWKDDGTVLIKLGEAYNNAVIQTTREELGTEFGPDKQPFKDVTISVTVNGAGPKGGISGPLYQFRPIWEELSGGKLNIVELPFAEHYTKMMLDLRNGTGQYDAFMVGAFWYGDIAPAGYAFPIDELNKSGKYPKWTYDDMPDSLRALHQWKGVGYGVLNDGDGQVLYYRSDVLADKTHQEAFKKEYGYDLPNPPQTWQQLLDVSKYFNGKNWDATDADPDSGTVLHLKVGEQGHYHFQTLSSSFVLNPGDKVTRTKNVYWFDPEDMKPLINSPGHVKALEFLQELHKTGPQAQVGWSLGEAWDYFLRGKAVFAFSWGDLGALCQDESRSKVKGKCSATAIPSSNEYYDFEKKEFVKLDKPRLVGNTVGGSWHGVISNFSANPEAAYSLLSLMAIKPASKLMATVGWDGVDPGFKYQFLKEDGGTADVEDYVKAGWDANDAKSYVHAYYQVFTAPVMMPYLRIPGSFEYWDILDKNLSATMSGSKTAQQALDETAQSWEAVTDRIGRDKQKADYQAAIGYTP</sequence>
<dbReference type="Proteomes" id="UP000616151">
    <property type="component" value="Unassembled WGS sequence"/>
</dbReference>
<protein>
    <submittedName>
        <fullName evidence="1">Extracellular solute-binding protein</fullName>
    </submittedName>
</protein>
<evidence type="ECO:0000313" key="2">
    <source>
        <dbReference type="Proteomes" id="UP000616151"/>
    </source>
</evidence>
<keyword evidence="2" id="KW-1185">Reference proteome</keyword>
<dbReference type="EMBL" id="JAENHL010000008">
    <property type="protein sequence ID" value="MBK1869676.1"/>
    <property type="molecule type" value="Genomic_DNA"/>
</dbReference>
<reference evidence="1" key="1">
    <citation type="submission" date="2021-01" db="EMBL/GenBank/DDBJ databases">
        <authorList>
            <person name="Sun Q."/>
        </authorList>
    </citation>
    <scope>NUCLEOTIDE SEQUENCE</scope>
    <source>
        <strain evidence="1">YIM B02566</strain>
    </source>
</reference>